<dbReference type="STRING" id="43151.W5J7D3"/>
<protein>
    <recommendedName>
        <fullName evidence="2">HD/PDEase domain-containing protein</fullName>
    </recommendedName>
</protein>
<dbReference type="SMART" id="SM00471">
    <property type="entry name" value="HDc"/>
    <property type="match status" value="1"/>
</dbReference>
<dbReference type="GO" id="GO:0008832">
    <property type="term" value="F:dGTPase activity"/>
    <property type="evidence" value="ECO:0007669"/>
    <property type="project" value="TreeGrafter"/>
</dbReference>
<evidence type="ECO:0000313" key="5">
    <source>
        <dbReference type="Proteomes" id="UP000000673"/>
    </source>
</evidence>
<dbReference type="GO" id="GO:0006203">
    <property type="term" value="P:dGTP catabolic process"/>
    <property type="evidence" value="ECO:0007669"/>
    <property type="project" value="TreeGrafter"/>
</dbReference>
<evidence type="ECO:0000313" key="4">
    <source>
        <dbReference type="EnsemblMetazoa" id="ADAC009635-PA"/>
    </source>
</evidence>
<reference evidence="4" key="4">
    <citation type="submission" date="2015-06" db="UniProtKB">
        <authorList>
            <consortium name="EnsemblMetazoa"/>
        </authorList>
    </citation>
    <scope>IDENTIFICATION</scope>
</reference>
<dbReference type="Gene3D" id="1.10.3210.10">
    <property type="entry name" value="Hypothetical protein af1432"/>
    <property type="match status" value="1"/>
</dbReference>
<reference evidence="3" key="3">
    <citation type="journal article" date="2013" name="Nucleic Acids Res.">
        <title>The genome of Anopheles darlingi, the main neotropical malaria vector.</title>
        <authorList>
            <person name="Marinotti O."/>
            <person name="Cerqueira G.C."/>
            <person name="de Almeida L.G."/>
            <person name="Ferro M.I."/>
            <person name="Loreto E.L."/>
            <person name="Zaha A."/>
            <person name="Teixeira S.M."/>
            <person name="Wespiser A.R."/>
            <person name="Almeida E Silva A."/>
            <person name="Schlindwein A.D."/>
            <person name="Pacheco A.C."/>
            <person name="Silva A.L."/>
            <person name="Graveley B.R."/>
            <person name="Walenz B.P."/>
            <person name="Lima Bde A."/>
            <person name="Ribeiro C.A."/>
            <person name="Nunes-Silva C.G."/>
            <person name="de Carvalho C.R."/>
            <person name="Soares C.M."/>
            <person name="de Menezes C.B."/>
            <person name="Matiolli C."/>
            <person name="Caffrey D."/>
            <person name="Araujo D.A."/>
            <person name="de Oliveira D.M."/>
            <person name="Golenbock D."/>
            <person name="Grisard E.C."/>
            <person name="Fantinatti-Garboggini F."/>
            <person name="de Carvalho F.M."/>
            <person name="Barcellos F.G."/>
            <person name="Prosdocimi F."/>
            <person name="May G."/>
            <person name="Azevedo Junior G.M."/>
            <person name="Guimaraes G.M."/>
            <person name="Goldman G.H."/>
            <person name="Padilha I.Q."/>
            <person name="Batista Jda S."/>
            <person name="Ferro J.A."/>
            <person name="Ribeiro J.M."/>
            <person name="Fietto J.L."/>
            <person name="Dabbas K.M."/>
            <person name="Cerdeira L."/>
            <person name="Agnez-Lima L.F."/>
            <person name="Brocchi M."/>
            <person name="de Carvalho M.O."/>
            <person name="Teixeira Mde M."/>
            <person name="Diniz Maia Mde M."/>
            <person name="Goldman M.H."/>
            <person name="Cruz Schneider M.P."/>
            <person name="Felipe M.S."/>
            <person name="Hungria M."/>
            <person name="Nicolas M.F."/>
            <person name="Pereira M."/>
            <person name="Montes M.A."/>
            <person name="Cantao M.E."/>
            <person name="Vincentz M."/>
            <person name="Rafael M.S."/>
            <person name="Silverman N."/>
            <person name="Stoco P.H."/>
            <person name="Souza R.C."/>
            <person name="Vicentini R."/>
            <person name="Gazzinelli R.T."/>
            <person name="Neves Rde O."/>
            <person name="Silva R."/>
            <person name="Astolfi-Filho S."/>
            <person name="Maciel T.E."/>
            <person name="Urmenyi T.P."/>
            <person name="Tadei W.P."/>
            <person name="Camargo E.P."/>
            <person name="de Vasconcelos A.T."/>
        </authorList>
    </citation>
    <scope>NUCLEOTIDE SEQUENCE</scope>
</reference>
<dbReference type="CDD" id="cd00077">
    <property type="entry name" value="HDc"/>
    <property type="match status" value="1"/>
</dbReference>
<dbReference type="eggNOG" id="KOG2681">
    <property type="taxonomic scope" value="Eukaryota"/>
</dbReference>
<dbReference type="VEuPathDB" id="VectorBase:ADAR2_004698"/>
<dbReference type="Pfam" id="PF01966">
    <property type="entry name" value="HD"/>
    <property type="match status" value="1"/>
</dbReference>
<reference evidence="3 5" key="1">
    <citation type="journal article" date="2010" name="BMC Genomics">
        <title>Combination of measures distinguishes pre-miRNAs from other stem-loops in the genome of the newly sequenced Anopheles darlingi.</title>
        <authorList>
            <person name="Mendes N.D."/>
            <person name="Freitas A.T."/>
            <person name="Vasconcelos A.T."/>
            <person name="Sagot M.F."/>
        </authorList>
    </citation>
    <scope>NUCLEOTIDE SEQUENCE</scope>
</reference>
<dbReference type="InterPro" id="IPR006674">
    <property type="entry name" value="HD_domain"/>
</dbReference>
<dbReference type="PANTHER" id="PTHR11373:SF4">
    <property type="entry name" value="DEOXYNUCLEOSIDE TRIPHOSPHATE TRIPHOSPHOHYDROLASE SAMHD1"/>
    <property type="match status" value="1"/>
</dbReference>
<sequence>MEFTVSDTVYGPVSLPAYIRPVAEVAEFKRLNHLKQLGVARDARFSGAQHTRYQHSIGACYLANRLLDALSLTHPVGETDRKCVLLAALLHDVGHGPFSHMWEKFVEVYGEYWKHEESSVRIVDGILRRSTDLSEQEISLVCGLIGGDAFGMLSPDRRFLSQIVSGDVDVDRCDYLQRDSQHVPDIISPSRPFRTIFDRARVMQLGSESILAYDLRDYPLIYEMACARQTFHIRCYQDPKVLAAEHMMLDILHEAERVGYQFSRNGVSERLSNVHKNLDLFKYLDDSIVDEIACSQLPGLEKAKELINRLRNRKLYQDILLSPVDLSDEVEEFNRTHDEPLVRQTSRHIRSTKQWFEKFNVNFYACNGTGNGMVIVPAASAGEIAPVIGATLPASSEVKDYILFCTSDDVEVQRASKHHFTNVLNAKLES</sequence>
<evidence type="ECO:0000313" key="3">
    <source>
        <dbReference type="EMBL" id="ETN58775.1"/>
    </source>
</evidence>
<dbReference type="SUPFAM" id="SSF109604">
    <property type="entry name" value="HD-domain/PDEase-like"/>
    <property type="match status" value="1"/>
</dbReference>
<dbReference type="EnsemblMetazoa" id="ADAC009635-RA">
    <property type="protein sequence ID" value="ADAC009635-PA"/>
    <property type="gene ID" value="ADAC009635"/>
</dbReference>
<reference evidence="3" key="2">
    <citation type="submission" date="2010-05" db="EMBL/GenBank/DDBJ databases">
        <authorList>
            <person name="Almeida L.G."/>
            <person name="Nicolas M.F."/>
            <person name="Souza R.C."/>
            <person name="Vasconcelos A.T.R."/>
        </authorList>
    </citation>
    <scope>NUCLEOTIDE SEQUENCE</scope>
</reference>
<dbReference type="Proteomes" id="UP000000673">
    <property type="component" value="Unassembled WGS sequence"/>
</dbReference>
<dbReference type="OMA" id="HEDMSER"/>
<feature type="domain" description="HD/PDEase" evidence="2">
    <location>
        <begin position="48"/>
        <end position="185"/>
    </location>
</feature>
<evidence type="ECO:0000259" key="2">
    <source>
        <dbReference type="SMART" id="SM00471"/>
    </source>
</evidence>
<dbReference type="AlphaFoldDB" id="W5J7D3"/>
<dbReference type="InterPro" id="IPR003607">
    <property type="entry name" value="HD/PDEase_dom"/>
</dbReference>
<dbReference type="FunCoup" id="W5J7D3">
    <property type="interactions" value="623"/>
</dbReference>
<dbReference type="PANTHER" id="PTHR11373">
    <property type="entry name" value="DEOXYNUCLEOSIDE TRIPHOSPHATE TRIPHOSPHOHYDROLASE"/>
    <property type="match status" value="1"/>
</dbReference>
<organism evidence="3">
    <name type="scientific">Anopheles darlingi</name>
    <name type="common">Mosquito</name>
    <dbReference type="NCBI Taxonomy" id="43151"/>
    <lineage>
        <taxon>Eukaryota</taxon>
        <taxon>Metazoa</taxon>
        <taxon>Ecdysozoa</taxon>
        <taxon>Arthropoda</taxon>
        <taxon>Hexapoda</taxon>
        <taxon>Insecta</taxon>
        <taxon>Pterygota</taxon>
        <taxon>Neoptera</taxon>
        <taxon>Endopterygota</taxon>
        <taxon>Diptera</taxon>
        <taxon>Nematocera</taxon>
        <taxon>Culicoidea</taxon>
        <taxon>Culicidae</taxon>
        <taxon>Anophelinae</taxon>
        <taxon>Anopheles</taxon>
    </lineage>
</organism>
<proteinExistence type="inferred from homology"/>
<dbReference type="InterPro" id="IPR050135">
    <property type="entry name" value="dGTPase-like"/>
</dbReference>
<dbReference type="GO" id="GO:0005634">
    <property type="term" value="C:nucleus"/>
    <property type="evidence" value="ECO:0007669"/>
    <property type="project" value="TreeGrafter"/>
</dbReference>
<comment type="similarity">
    <text evidence="1">Belongs to the SAMHD1 family.</text>
</comment>
<gene>
    <name evidence="3" type="ORF">AND_009635</name>
</gene>
<dbReference type="EMBL" id="ADMH02002121">
    <property type="protein sequence ID" value="ETN58775.1"/>
    <property type="molecule type" value="Genomic_DNA"/>
</dbReference>
<name>W5J7D3_ANODA</name>
<accession>W5J7D3</accession>
<keyword evidence="5" id="KW-1185">Reference proteome</keyword>
<dbReference type="HOGENOM" id="CLU_026821_1_4_1"/>
<evidence type="ECO:0000256" key="1">
    <source>
        <dbReference type="ARBA" id="ARBA00005776"/>
    </source>
</evidence>
<dbReference type="VEuPathDB" id="VectorBase:ADAC009635"/>